<proteinExistence type="predicted"/>
<reference evidence="1" key="1">
    <citation type="submission" date="2020-05" db="EMBL/GenBank/DDBJ databases">
        <authorList>
            <person name="Chiriac C."/>
            <person name="Salcher M."/>
            <person name="Ghai R."/>
            <person name="Kavagutti S V."/>
        </authorList>
    </citation>
    <scope>NUCLEOTIDE SEQUENCE</scope>
</reference>
<accession>A0A6J7XV85</accession>
<evidence type="ECO:0000313" key="1">
    <source>
        <dbReference type="EMBL" id="CAB5241264.1"/>
    </source>
</evidence>
<gene>
    <name evidence="1" type="ORF">UFOPK3554_01330</name>
</gene>
<sequence length="95" mass="11038">MHQLERTSRVLKNGYGTINICNRAHAGGDEGMFFFRSYHLQQCLIHQHRGSDLIVFKIKLAHEFLTIEIPSRSEPFDILFTTVTIDFPVLIYTEL</sequence>
<dbReference type="AlphaFoldDB" id="A0A6J7XV85"/>
<name>A0A6J7XV85_9ZZZZ</name>
<dbReference type="EMBL" id="CAFBSG010000037">
    <property type="protein sequence ID" value="CAB5241264.1"/>
    <property type="molecule type" value="Genomic_DNA"/>
</dbReference>
<organism evidence="1">
    <name type="scientific">freshwater metagenome</name>
    <dbReference type="NCBI Taxonomy" id="449393"/>
    <lineage>
        <taxon>unclassified sequences</taxon>
        <taxon>metagenomes</taxon>
        <taxon>ecological metagenomes</taxon>
    </lineage>
</organism>
<protein>
    <submittedName>
        <fullName evidence="1">Unannotated protein</fullName>
    </submittedName>
</protein>